<sequence>MATTKKRIQVTFTDEQLEMLEKMAKEKGFTKSAILALALEEYEKLQKNA</sequence>
<comment type="caution">
    <text evidence="2">The sequence shown here is derived from an EMBL/GenBank/DDBJ whole genome shotgun (WGS) entry which is preliminary data.</text>
</comment>
<evidence type="ECO:0000313" key="3">
    <source>
        <dbReference type="Proteomes" id="UP001380601"/>
    </source>
</evidence>
<reference evidence="2 3" key="1">
    <citation type="submission" date="2024-04" db="EMBL/GenBank/DDBJ databases">
        <title>Staphylococcus debuckii a clinical isolate.</title>
        <authorList>
            <person name="Magnan C."/>
            <person name="Plumet L."/>
            <person name="Morsli M."/>
            <person name="Molle V."/>
            <person name="Lavigne J.-P."/>
        </authorList>
    </citation>
    <scope>NUCLEOTIDE SEQUENCE [LARGE SCALE GENOMIC DNA]</scope>
    <source>
        <strain evidence="2 3">NSD001</strain>
    </source>
</reference>
<dbReference type="EMBL" id="JBBWSC010000025">
    <property type="protein sequence ID" value="MEL0539481.1"/>
    <property type="molecule type" value="Genomic_DNA"/>
</dbReference>
<keyword evidence="3" id="KW-1185">Reference proteome</keyword>
<dbReference type="InterPro" id="IPR012869">
    <property type="entry name" value="RHH_5"/>
</dbReference>
<accession>A0ABU9F142</accession>
<dbReference type="InterPro" id="IPR013321">
    <property type="entry name" value="Arc_rbn_hlx_hlx"/>
</dbReference>
<name>A0ABU9F142_9STAP</name>
<dbReference type="InterPro" id="IPR010985">
    <property type="entry name" value="Ribbon_hlx_hlx"/>
</dbReference>
<gene>
    <name evidence="2" type="ORF">AADA34_12340</name>
</gene>
<dbReference type="SUPFAM" id="SSF47598">
    <property type="entry name" value="Ribbon-helix-helix"/>
    <property type="match status" value="1"/>
</dbReference>
<dbReference type="Gene3D" id="1.10.1220.10">
    <property type="entry name" value="Met repressor-like"/>
    <property type="match status" value="1"/>
</dbReference>
<evidence type="ECO:0000313" key="2">
    <source>
        <dbReference type="EMBL" id="MEL0539481.1"/>
    </source>
</evidence>
<dbReference type="CDD" id="cd21631">
    <property type="entry name" value="RHH_CopG_NikR-like"/>
    <property type="match status" value="1"/>
</dbReference>
<evidence type="ECO:0000259" key="1">
    <source>
        <dbReference type="Pfam" id="PF07878"/>
    </source>
</evidence>
<dbReference type="Pfam" id="PF07878">
    <property type="entry name" value="RHH_5"/>
    <property type="match status" value="1"/>
</dbReference>
<dbReference type="RefSeq" id="WP_141719303.1">
    <property type="nucleotide sequence ID" value="NZ_JBBWSC010000025.1"/>
</dbReference>
<protein>
    <submittedName>
        <fullName evidence="2">CopG family transcriptional regulator</fullName>
    </submittedName>
</protein>
<proteinExistence type="predicted"/>
<feature type="domain" description="CopG-like ribbon-helix-helix" evidence="1">
    <location>
        <begin position="6"/>
        <end position="42"/>
    </location>
</feature>
<dbReference type="Proteomes" id="UP001380601">
    <property type="component" value="Unassembled WGS sequence"/>
</dbReference>
<organism evidence="2 3">
    <name type="scientific">Staphylococcus debuckii</name>
    <dbReference type="NCBI Taxonomy" id="2044912"/>
    <lineage>
        <taxon>Bacteria</taxon>
        <taxon>Bacillati</taxon>
        <taxon>Bacillota</taxon>
        <taxon>Bacilli</taxon>
        <taxon>Bacillales</taxon>
        <taxon>Staphylococcaceae</taxon>
        <taxon>Staphylococcus</taxon>
    </lineage>
</organism>